<evidence type="ECO:0000313" key="1">
    <source>
        <dbReference type="EMBL" id="KAG7305791.1"/>
    </source>
</evidence>
<protein>
    <recommendedName>
        <fullName evidence="3">Endonuclease/exonuclease/phosphatase domain-containing protein</fullName>
    </recommendedName>
</protein>
<comment type="caution">
    <text evidence="1">The sequence shown here is derived from an EMBL/GenBank/DDBJ whole genome shotgun (WGS) entry which is preliminary data.</text>
</comment>
<name>A0ABQ7QKN7_PLUXY</name>
<dbReference type="InterPro" id="IPR036691">
    <property type="entry name" value="Endo/exonu/phosph_ase_sf"/>
</dbReference>
<dbReference type="Proteomes" id="UP000823941">
    <property type="component" value="Chromosome 13"/>
</dbReference>
<gene>
    <name evidence="1" type="ORF">JYU34_009931</name>
</gene>
<dbReference type="SUPFAM" id="SSF56219">
    <property type="entry name" value="DNase I-like"/>
    <property type="match status" value="1"/>
</dbReference>
<sequence length="463" mass="53186">MLGMYSISGYDLNSYTRPNRKGGGVLIYTHTDLAARVIEPPFTMLTAECVIVSINKNNIEIIIVGIYRPPKINQENKVVQFLDELNLLLKKINNDKIIICGDININLLDTKNKNISHYENIMARYGYSRCISKVTRREILKGEIVESCIDHIFVKCPSYDIYSAVIEHKMADHYCTTVALSSPELRRCLVPPTSAAAQPPLGAGGAAARGGGTTRRFIDNKLVQEKLDSVEFSELLNLNCPLELYNKIYETFASIYEDCCRTKVIKCSGRDDKGWVDASMKRMILERDRLFILWCNDKSNMLKRLNYTRLRNKCNKLFFKIRNEYTKRKIIECNGNIKKIWENINNLLGRTKQSTDDLIQKYIKDKSQEEISNNFAYTFINDIDKIVHDCDKKFLDRTDYVNTSPVCMRWKPATARQVLKVIKLMSSNKSPGSDNIRMRDIKIVSEKISPIIAHLINLCIKFS</sequence>
<dbReference type="PANTHER" id="PTHR33776:SF4">
    <property type="entry name" value="ENDONUCLEASE_EXONUCLEASE_PHOSPHATASE DOMAIN-CONTAINING PROTEIN"/>
    <property type="match status" value="1"/>
</dbReference>
<dbReference type="PANTHER" id="PTHR33776">
    <property type="entry name" value="ENDO/EXONUCLEASE/PHOSPHATASE DOMAIN-CONTAINING PROTEIN"/>
    <property type="match status" value="1"/>
</dbReference>
<evidence type="ECO:0000313" key="2">
    <source>
        <dbReference type="Proteomes" id="UP000823941"/>
    </source>
</evidence>
<evidence type="ECO:0008006" key="3">
    <source>
        <dbReference type="Google" id="ProtNLM"/>
    </source>
</evidence>
<dbReference type="Gene3D" id="3.60.10.10">
    <property type="entry name" value="Endonuclease/exonuclease/phosphatase"/>
    <property type="match status" value="1"/>
</dbReference>
<accession>A0ABQ7QKN7</accession>
<reference evidence="1 2" key="1">
    <citation type="submission" date="2021-06" db="EMBL/GenBank/DDBJ databases">
        <title>A haploid diamondback moth (Plutella xylostella L.) genome assembly resolves 31 chromosomes and identifies a diamide resistance mutation.</title>
        <authorList>
            <person name="Ward C.M."/>
            <person name="Perry K.D."/>
            <person name="Baker G."/>
            <person name="Powis K."/>
            <person name="Heckel D.G."/>
            <person name="Baxter S.W."/>
        </authorList>
    </citation>
    <scope>NUCLEOTIDE SEQUENCE [LARGE SCALE GENOMIC DNA]</scope>
    <source>
        <strain evidence="1 2">LV</strain>
        <tissue evidence="1">Single pupa</tissue>
    </source>
</reference>
<keyword evidence="2" id="KW-1185">Reference proteome</keyword>
<feature type="non-terminal residue" evidence="1">
    <location>
        <position position="463"/>
    </location>
</feature>
<organism evidence="1 2">
    <name type="scientific">Plutella xylostella</name>
    <name type="common">Diamondback moth</name>
    <name type="synonym">Plutella maculipennis</name>
    <dbReference type="NCBI Taxonomy" id="51655"/>
    <lineage>
        <taxon>Eukaryota</taxon>
        <taxon>Metazoa</taxon>
        <taxon>Ecdysozoa</taxon>
        <taxon>Arthropoda</taxon>
        <taxon>Hexapoda</taxon>
        <taxon>Insecta</taxon>
        <taxon>Pterygota</taxon>
        <taxon>Neoptera</taxon>
        <taxon>Endopterygota</taxon>
        <taxon>Lepidoptera</taxon>
        <taxon>Glossata</taxon>
        <taxon>Ditrysia</taxon>
        <taxon>Yponomeutoidea</taxon>
        <taxon>Plutellidae</taxon>
        <taxon>Plutella</taxon>
    </lineage>
</organism>
<dbReference type="EMBL" id="JAHIBW010000013">
    <property type="protein sequence ID" value="KAG7305791.1"/>
    <property type="molecule type" value="Genomic_DNA"/>
</dbReference>
<proteinExistence type="predicted"/>